<organism evidence="1 2">
    <name type="scientific">Gardnerella vaginalis</name>
    <dbReference type="NCBI Taxonomy" id="2702"/>
    <lineage>
        <taxon>Bacteria</taxon>
        <taxon>Bacillati</taxon>
        <taxon>Actinomycetota</taxon>
        <taxon>Actinomycetes</taxon>
        <taxon>Bifidobacteriales</taxon>
        <taxon>Bifidobacteriaceae</taxon>
        <taxon>Gardnerella</taxon>
    </lineage>
</organism>
<reference evidence="1 2" key="1">
    <citation type="submission" date="2016-01" db="EMBL/GenBank/DDBJ databases">
        <authorList>
            <person name="Oliw E.H."/>
        </authorList>
    </citation>
    <scope>NUCLEOTIDE SEQUENCE [LARGE SCALE GENOMIC DNA]</scope>
    <source>
        <strain evidence="1 2">GED7760B</strain>
    </source>
</reference>
<proteinExistence type="predicted"/>
<sequence>MHIFNDYQWLLERTEQCSNSVLSEAHSNTLKDWHGKAANAFNEQMAKTARKACQISSVNAGFTDADFINTNPTFNEMLNYGGK</sequence>
<dbReference type="Proteomes" id="UP000070558">
    <property type="component" value="Unassembled WGS sequence"/>
</dbReference>
<dbReference type="RefSeq" id="WP_060786761.1">
    <property type="nucleotide sequence ID" value="NZ_KQ956813.1"/>
</dbReference>
<name>A0A133NQL7_GARVA</name>
<protein>
    <submittedName>
        <fullName evidence="1">Uncharacterized protein</fullName>
    </submittedName>
</protein>
<evidence type="ECO:0000313" key="2">
    <source>
        <dbReference type="Proteomes" id="UP000070558"/>
    </source>
</evidence>
<gene>
    <name evidence="1" type="ORF">HMPREF3216_00512</name>
</gene>
<dbReference type="OrthoDB" id="3243050at2"/>
<evidence type="ECO:0000313" key="1">
    <source>
        <dbReference type="EMBL" id="KXA18579.1"/>
    </source>
</evidence>
<accession>A0A133NQL7</accession>
<dbReference type="EMBL" id="LRQA01000029">
    <property type="protein sequence ID" value="KXA18579.1"/>
    <property type="molecule type" value="Genomic_DNA"/>
</dbReference>
<comment type="caution">
    <text evidence="1">The sequence shown here is derived from an EMBL/GenBank/DDBJ whole genome shotgun (WGS) entry which is preliminary data.</text>
</comment>
<dbReference type="AlphaFoldDB" id="A0A133NQL7"/>
<dbReference type="PATRIC" id="fig|2702.99.peg.505"/>